<dbReference type="GO" id="GO:0016757">
    <property type="term" value="F:glycosyltransferase activity"/>
    <property type="evidence" value="ECO:0007669"/>
    <property type="project" value="UniProtKB-KW"/>
</dbReference>
<dbReference type="EC" id="2.4.-.-" evidence="6"/>
<evidence type="ECO:0000256" key="3">
    <source>
        <dbReference type="ARBA" id="ARBA00022676"/>
    </source>
</evidence>
<evidence type="ECO:0000259" key="5">
    <source>
        <dbReference type="Pfam" id="PF00535"/>
    </source>
</evidence>
<evidence type="ECO:0000256" key="4">
    <source>
        <dbReference type="ARBA" id="ARBA00022679"/>
    </source>
</evidence>
<reference evidence="6" key="1">
    <citation type="submission" date="2024-05" db="EMBL/GenBank/DDBJ databases">
        <authorList>
            <person name="Kim S."/>
            <person name="Heo J."/>
            <person name="Choi H."/>
            <person name="Choi Y."/>
            <person name="Kwon S.-W."/>
            <person name="Kim Y."/>
        </authorList>
    </citation>
    <scope>NUCLEOTIDE SEQUENCE</scope>
    <source>
        <strain evidence="6">KACC 23699</strain>
    </source>
</reference>
<evidence type="ECO:0000313" key="6">
    <source>
        <dbReference type="EMBL" id="XBO44678.1"/>
    </source>
</evidence>
<dbReference type="InterPro" id="IPR029044">
    <property type="entry name" value="Nucleotide-diphossugar_trans"/>
</dbReference>
<sequence length="337" mass="35969">MSQEPPGPRCSSVVRRPAPDGQPSVVVGLATYRRPADLARALPAVLAQVEELDRATARLVVVDNDPQASARGQVEGASPLVTYVHEPRPGISAARNRCIAEAADADALVFIDDDEVPDPGWLQALVDAWVGWGCAAVTGPVTSIFDGDADDWVRGSGVFARTERVTGSVNPGASSANLLLDLAVLRRLGISFDEAFGLSGGSDTMLAHSLRSRGEQIRWCQEAGVTEHVPAERSRRAWVFSRVMRTSNTWSRVGMALAATPARRARKRLELTARGVVRIVRGSLERVVARTSSDAPRDARGAVEVASGLGLLLGAWGSVRYEYRRHSGSDSVGSDTA</sequence>
<dbReference type="Pfam" id="PF00535">
    <property type="entry name" value="Glycos_transf_2"/>
    <property type="match status" value="1"/>
</dbReference>
<evidence type="ECO:0000256" key="2">
    <source>
        <dbReference type="ARBA" id="ARBA00006739"/>
    </source>
</evidence>
<proteinExistence type="inferred from homology"/>
<protein>
    <submittedName>
        <fullName evidence="6">Glycosyltransferase family 2 protein</fullName>
        <ecNumber evidence="6">2.4.-.-</ecNumber>
    </submittedName>
</protein>
<dbReference type="PANTHER" id="PTHR43179">
    <property type="entry name" value="RHAMNOSYLTRANSFERASE WBBL"/>
    <property type="match status" value="1"/>
</dbReference>
<gene>
    <name evidence="6" type="ORF">ABEG17_04875</name>
</gene>
<comment type="pathway">
    <text evidence="1">Cell wall biogenesis; cell wall polysaccharide biosynthesis.</text>
</comment>
<dbReference type="EMBL" id="CP157483">
    <property type="protein sequence ID" value="XBO44678.1"/>
    <property type="molecule type" value="Genomic_DNA"/>
</dbReference>
<comment type="similarity">
    <text evidence="2">Belongs to the glycosyltransferase 2 family.</text>
</comment>
<name>A0AAU7JWL3_9MICO</name>
<dbReference type="InterPro" id="IPR001173">
    <property type="entry name" value="Glyco_trans_2-like"/>
</dbReference>
<feature type="domain" description="Glycosyltransferase 2-like" evidence="5">
    <location>
        <begin position="29"/>
        <end position="184"/>
    </location>
</feature>
<dbReference type="PANTHER" id="PTHR43179:SF12">
    <property type="entry name" value="GALACTOFURANOSYLTRANSFERASE GLFT2"/>
    <property type="match status" value="1"/>
</dbReference>
<evidence type="ECO:0000256" key="1">
    <source>
        <dbReference type="ARBA" id="ARBA00004776"/>
    </source>
</evidence>
<dbReference type="AlphaFoldDB" id="A0AAU7JWL3"/>
<accession>A0AAU7JWL3</accession>
<dbReference type="Gene3D" id="3.90.550.10">
    <property type="entry name" value="Spore Coat Polysaccharide Biosynthesis Protein SpsA, Chain A"/>
    <property type="match status" value="1"/>
</dbReference>
<organism evidence="6">
    <name type="scientific">Pedococcus sp. KACC 23699</name>
    <dbReference type="NCBI Taxonomy" id="3149228"/>
    <lineage>
        <taxon>Bacteria</taxon>
        <taxon>Bacillati</taxon>
        <taxon>Actinomycetota</taxon>
        <taxon>Actinomycetes</taxon>
        <taxon>Micrococcales</taxon>
        <taxon>Intrasporangiaceae</taxon>
        <taxon>Pedococcus</taxon>
    </lineage>
</organism>
<keyword evidence="3 6" id="KW-0328">Glycosyltransferase</keyword>
<keyword evidence="4 6" id="KW-0808">Transferase</keyword>
<dbReference type="SUPFAM" id="SSF53448">
    <property type="entry name" value="Nucleotide-diphospho-sugar transferases"/>
    <property type="match status" value="1"/>
</dbReference>
<dbReference type="RefSeq" id="WP_406832162.1">
    <property type="nucleotide sequence ID" value="NZ_CP157483.1"/>
</dbReference>